<protein>
    <submittedName>
        <fullName evidence="1">Uncharacterized protein</fullName>
    </submittedName>
</protein>
<organism evidence="1 2">
    <name type="scientific">Sphaerodactylus townsendi</name>
    <dbReference type="NCBI Taxonomy" id="933632"/>
    <lineage>
        <taxon>Eukaryota</taxon>
        <taxon>Metazoa</taxon>
        <taxon>Chordata</taxon>
        <taxon>Craniata</taxon>
        <taxon>Vertebrata</taxon>
        <taxon>Euteleostomi</taxon>
        <taxon>Lepidosauria</taxon>
        <taxon>Squamata</taxon>
        <taxon>Bifurcata</taxon>
        <taxon>Gekkota</taxon>
        <taxon>Sphaerodactylidae</taxon>
        <taxon>Sphaerodactylus</taxon>
    </lineage>
</organism>
<keyword evidence="2" id="KW-1185">Reference proteome</keyword>
<sequence length="122" mass="13100">MNDATSLSPPIRLPSIASTSPCSTMAFAVSEALQHAAHAASSAVILRSGEVSSIMGSAMEWLSYAFRFNGTKDFSEAELPLPPYGNARVLRLSDRYDTYPTLTPANGVRLFDALRSFLPSVS</sequence>
<evidence type="ECO:0000313" key="1">
    <source>
        <dbReference type="EMBL" id="KAH7998356.1"/>
    </source>
</evidence>
<reference evidence="1" key="1">
    <citation type="submission" date="2021-08" db="EMBL/GenBank/DDBJ databases">
        <title>The first chromosome-level gecko genome reveals the dynamic sex chromosomes of Neotropical dwarf geckos (Sphaerodactylidae: Sphaerodactylus).</title>
        <authorList>
            <person name="Pinto B.J."/>
            <person name="Keating S.E."/>
            <person name="Gamble T."/>
        </authorList>
    </citation>
    <scope>NUCLEOTIDE SEQUENCE</scope>
    <source>
        <strain evidence="1">TG3544</strain>
    </source>
</reference>
<gene>
    <name evidence="1" type="ORF">K3G42_015407</name>
</gene>
<evidence type="ECO:0000313" key="2">
    <source>
        <dbReference type="Proteomes" id="UP000827872"/>
    </source>
</evidence>
<proteinExistence type="predicted"/>
<accession>A0ACB8EZJ0</accession>
<name>A0ACB8EZJ0_9SAUR</name>
<dbReference type="EMBL" id="CM037625">
    <property type="protein sequence ID" value="KAH7998356.1"/>
    <property type="molecule type" value="Genomic_DNA"/>
</dbReference>
<comment type="caution">
    <text evidence="1">The sequence shown here is derived from an EMBL/GenBank/DDBJ whole genome shotgun (WGS) entry which is preliminary data.</text>
</comment>
<dbReference type="Proteomes" id="UP000827872">
    <property type="component" value="Linkage Group LG12"/>
</dbReference>